<proteinExistence type="predicted"/>
<dbReference type="EMBL" id="CAMAPF010000109">
    <property type="protein sequence ID" value="CAH9101183.1"/>
    <property type="molecule type" value="Genomic_DNA"/>
</dbReference>
<dbReference type="Pfam" id="PF22600">
    <property type="entry name" value="MTPAP-like_central"/>
    <property type="match status" value="1"/>
</dbReference>
<feature type="region of interest" description="Disordered" evidence="1">
    <location>
        <begin position="751"/>
        <end position="809"/>
    </location>
</feature>
<dbReference type="Proteomes" id="UP001152523">
    <property type="component" value="Unassembled WGS sequence"/>
</dbReference>
<comment type="caution">
    <text evidence="4">The sequence shown here is derived from an EMBL/GenBank/DDBJ whole genome shotgun (WGS) entry which is preliminary data.</text>
</comment>
<dbReference type="Gene3D" id="1.10.1410.10">
    <property type="match status" value="1"/>
</dbReference>
<reference evidence="4" key="1">
    <citation type="submission" date="2022-07" db="EMBL/GenBank/DDBJ databases">
        <authorList>
            <person name="Macas J."/>
            <person name="Novak P."/>
            <person name="Neumann P."/>
        </authorList>
    </citation>
    <scope>NUCLEOTIDE SEQUENCE</scope>
</reference>
<keyword evidence="5" id="KW-1185">Reference proteome</keyword>
<dbReference type="PANTHER" id="PTHR45979:SF2">
    <property type="entry name" value="PAP_OAS1 SUBSTRATE-BINDING DOMAIN SUPERFAMILY"/>
    <property type="match status" value="1"/>
</dbReference>
<dbReference type="SUPFAM" id="SSF81631">
    <property type="entry name" value="PAP/OAS1 substrate-binding domain"/>
    <property type="match status" value="1"/>
</dbReference>
<feature type="region of interest" description="Disordered" evidence="1">
    <location>
        <begin position="1"/>
        <end position="27"/>
    </location>
</feature>
<feature type="domain" description="PAP/OAS1 substrate-binding-related" evidence="3">
    <location>
        <begin position="176"/>
        <end position="369"/>
    </location>
</feature>
<organism evidence="4 5">
    <name type="scientific">Cuscuta epithymum</name>
    <dbReference type="NCBI Taxonomy" id="186058"/>
    <lineage>
        <taxon>Eukaryota</taxon>
        <taxon>Viridiplantae</taxon>
        <taxon>Streptophyta</taxon>
        <taxon>Embryophyta</taxon>
        <taxon>Tracheophyta</taxon>
        <taxon>Spermatophyta</taxon>
        <taxon>Magnoliopsida</taxon>
        <taxon>eudicotyledons</taxon>
        <taxon>Gunneridae</taxon>
        <taxon>Pentapetalae</taxon>
        <taxon>asterids</taxon>
        <taxon>lamiids</taxon>
        <taxon>Solanales</taxon>
        <taxon>Convolvulaceae</taxon>
        <taxon>Cuscuteae</taxon>
        <taxon>Cuscuta</taxon>
        <taxon>Cuscuta subgen. Cuscuta</taxon>
    </lineage>
</organism>
<sequence>MGDLETLGGASVEESKAPSPPSTSNSVPSFIEPLRWVRAEEAARNIIQKVQPTSVSAERRRAVIDYVQKLIKGALGLEVFSYGSVPLKTYLPDGDIDLTVFGSLMVEDALVHDMTSVLEGVAQNSTAEFAVKDVQLIRAEVKLVKCIVQNIVVDISINQIGGLCTLCFLEKVDQRIGKDHLFKRSIILIKAWCYYESRILGAHHGLISTYALETLILYIFHLFHATLEGPLAVLYKFLDYFSKFDWENYCISLSGPVRISSLPELVVEVPENDGGELLLDNDFLKYCANMFSVSSRAYDMNSRTFQQKHLNIVDPLKDNNNLGRSVSKGNYYRIRSAFTYGARKLGRILVMSDDDEIIDELHNFFSNTLGRQRPDIQDHSPVSEIDESQFGETNLRMESGSLTDTNKDSTFDPSYGLSDKEAIGEKQDELVHRFCGDAMELATSKTQDLKLSNGSSKTAFSSSDGNLFTVGMAFDSHIYRNHSMCNAEMINGNCKSGLEQICNEEKGLEQNLANGKIEFFAPSATEAAHLGSINGHLPSVSGSSGLQPLKALLDLSGDYEYQLRCLEYGRWCYECTSAMPAILVPPPPPPLSPPPPPLMNQFQIKSWNPQQLSKLRMNGFPNGGIPSQPFYAINPFLPPNIAFGEMHKARGTGTYFPNMNRHFQGHRPPPSPSVRSQSVALRPTHQANGWNSTFMELERDWHELPQPQSQLGAADCYEIHQHAFSPQGNEYYPNSTANGTEAVIEFGTVGHVTPLSPSSERSRQHNKHHCSLPPQHSPNPHFSKESDRAPPVKSAYHLKDEDDFPPLSA</sequence>
<name>A0AAV0DHV1_9ASTE</name>
<evidence type="ECO:0000259" key="2">
    <source>
        <dbReference type="Pfam" id="PF22600"/>
    </source>
</evidence>
<dbReference type="SUPFAM" id="SSF81301">
    <property type="entry name" value="Nucleotidyltransferase"/>
    <property type="match status" value="1"/>
</dbReference>
<dbReference type="InterPro" id="IPR043519">
    <property type="entry name" value="NT_sf"/>
</dbReference>
<dbReference type="Gene3D" id="3.30.460.10">
    <property type="entry name" value="Beta Polymerase, domain 2"/>
    <property type="match status" value="1"/>
</dbReference>
<dbReference type="PANTHER" id="PTHR45979">
    <property type="entry name" value="PAP/OAS1 SUBSTRATE-BINDING DOMAIN SUPERFAMILY"/>
    <property type="match status" value="1"/>
</dbReference>
<evidence type="ECO:0000259" key="3">
    <source>
        <dbReference type="Pfam" id="PF26180"/>
    </source>
</evidence>
<dbReference type="Pfam" id="PF26180">
    <property type="entry name" value="PAP-OAS1"/>
    <property type="match status" value="1"/>
</dbReference>
<dbReference type="InterPro" id="IPR058920">
    <property type="entry name" value="PAP-OAS1-bd-rel"/>
</dbReference>
<dbReference type="AlphaFoldDB" id="A0AAV0DHV1"/>
<evidence type="ECO:0000256" key="1">
    <source>
        <dbReference type="SAM" id="MobiDB-lite"/>
    </source>
</evidence>
<feature type="region of interest" description="Disordered" evidence="1">
    <location>
        <begin position="370"/>
        <end position="411"/>
    </location>
</feature>
<feature type="domain" description="Poly(A) RNA polymerase mitochondrial-like central palm" evidence="2">
    <location>
        <begin position="44"/>
        <end position="163"/>
    </location>
</feature>
<evidence type="ECO:0000313" key="5">
    <source>
        <dbReference type="Proteomes" id="UP001152523"/>
    </source>
</evidence>
<dbReference type="InterPro" id="IPR054708">
    <property type="entry name" value="MTPAP-like_central"/>
</dbReference>
<dbReference type="InterPro" id="IPR058921">
    <property type="entry name" value="PAP/OAS1-rel"/>
</dbReference>
<accession>A0AAV0DHV1</accession>
<gene>
    <name evidence="4" type="ORF">CEPIT_LOCUS15549</name>
</gene>
<dbReference type="CDD" id="cd05402">
    <property type="entry name" value="NT_PAP_TUTase"/>
    <property type="match status" value="1"/>
</dbReference>
<dbReference type="FunFam" id="1.10.1410.10:FF:000013">
    <property type="entry name" value="PAP/OAS1 substrate-binding domain superfamily"/>
    <property type="match status" value="1"/>
</dbReference>
<evidence type="ECO:0000313" key="4">
    <source>
        <dbReference type="EMBL" id="CAH9101183.1"/>
    </source>
</evidence>
<protein>
    <submittedName>
        <fullName evidence="4">Uncharacterized protein</fullName>
    </submittedName>
</protein>